<dbReference type="EMBL" id="AP028216">
    <property type="protein sequence ID" value="BEI92740.1"/>
    <property type="molecule type" value="Genomic_DNA"/>
</dbReference>
<dbReference type="Proteomes" id="UP001233271">
    <property type="component" value="Chromosome 5"/>
</dbReference>
<gene>
    <name evidence="1" type="ORF">CcaverHIS019_0503680</name>
</gene>
<sequence length="117" mass="12987">MAHTVTITTRFPSDAARRFVAFARADVQATDDDMGQGQAGMDSPKADWLARLTIVSIDFRDPRQVLSLASMFPVLDVLVNNAAQTIRSSANAYGPLVEGEHISLEYMVEHNWFYPGR</sequence>
<evidence type="ECO:0008006" key="3">
    <source>
        <dbReference type="Google" id="ProtNLM"/>
    </source>
</evidence>
<proteinExistence type="predicted"/>
<reference evidence="1" key="1">
    <citation type="journal article" date="2023" name="BMC Genomics">
        <title>Chromosome-level genome assemblies of Cutaneotrichosporon spp. (Trichosporonales, Basidiomycota) reveal imbalanced evolution between nucleotide sequences and chromosome synteny.</title>
        <authorList>
            <person name="Kobayashi Y."/>
            <person name="Kayamori A."/>
            <person name="Aoki K."/>
            <person name="Shiwa Y."/>
            <person name="Matsutani M."/>
            <person name="Fujita N."/>
            <person name="Sugita T."/>
            <person name="Iwasaki W."/>
            <person name="Tanaka N."/>
            <person name="Takashima M."/>
        </authorList>
    </citation>
    <scope>NUCLEOTIDE SEQUENCE</scope>
    <source>
        <strain evidence="1">HIS019</strain>
    </source>
</reference>
<accession>A0AA48L6C2</accession>
<dbReference type="RefSeq" id="XP_060458005.1">
    <property type="nucleotide sequence ID" value="XM_060601519.1"/>
</dbReference>
<evidence type="ECO:0000313" key="2">
    <source>
        <dbReference type="Proteomes" id="UP001233271"/>
    </source>
</evidence>
<dbReference type="InterPro" id="IPR036291">
    <property type="entry name" value="NAD(P)-bd_dom_sf"/>
</dbReference>
<dbReference type="AlphaFoldDB" id="A0AA48L6C2"/>
<dbReference type="SUPFAM" id="SSF51735">
    <property type="entry name" value="NAD(P)-binding Rossmann-fold domains"/>
    <property type="match status" value="1"/>
</dbReference>
<dbReference type="GeneID" id="85496610"/>
<name>A0AA48L6C2_9TREE</name>
<evidence type="ECO:0000313" key="1">
    <source>
        <dbReference type="EMBL" id="BEI92740.1"/>
    </source>
</evidence>
<organism evidence="1 2">
    <name type="scientific">Cutaneotrichosporon cavernicola</name>
    <dbReference type="NCBI Taxonomy" id="279322"/>
    <lineage>
        <taxon>Eukaryota</taxon>
        <taxon>Fungi</taxon>
        <taxon>Dikarya</taxon>
        <taxon>Basidiomycota</taxon>
        <taxon>Agaricomycotina</taxon>
        <taxon>Tremellomycetes</taxon>
        <taxon>Trichosporonales</taxon>
        <taxon>Trichosporonaceae</taxon>
        <taxon>Cutaneotrichosporon</taxon>
    </lineage>
</organism>
<dbReference type="KEGG" id="ccac:CcaHIS019_0503680"/>
<keyword evidence="2" id="KW-1185">Reference proteome</keyword>
<protein>
    <recommendedName>
        <fullName evidence="3">NAD(P)-binding protein</fullName>
    </recommendedName>
</protein>